<keyword evidence="3" id="KW-1185">Reference proteome</keyword>
<organism evidence="2 3">
    <name type="scientific">Kineosporia babensis</name>
    <dbReference type="NCBI Taxonomy" id="499548"/>
    <lineage>
        <taxon>Bacteria</taxon>
        <taxon>Bacillati</taxon>
        <taxon>Actinomycetota</taxon>
        <taxon>Actinomycetes</taxon>
        <taxon>Kineosporiales</taxon>
        <taxon>Kineosporiaceae</taxon>
        <taxon>Kineosporia</taxon>
    </lineage>
</organism>
<keyword evidence="1" id="KW-0472">Membrane</keyword>
<dbReference type="EMBL" id="JAJOMB010000003">
    <property type="protein sequence ID" value="MCD5310910.1"/>
    <property type="molecule type" value="Genomic_DNA"/>
</dbReference>
<sequence length="45" mass="4512">MSVPALMAGFAVGFALLLIVTAGWLGLLAVLSVAALVAGMRAVIR</sequence>
<dbReference type="AlphaFoldDB" id="A0A9X1NB82"/>
<dbReference type="RefSeq" id="WP_231440086.1">
    <property type="nucleotide sequence ID" value="NZ_JAJOMB010000003.1"/>
</dbReference>
<evidence type="ECO:0000256" key="1">
    <source>
        <dbReference type="SAM" id="Phobius"/>
    </source>
</evidence>
<evidence type="ECO:0000313" key="2">
    <source>
        <dbReference type="EMBL" id="MCD5310910.1"/>
    </source>
</evidence>
<proteinExistence type="predicted"/>
<accession>A0A9X1NB82</accession>
<name>A0A9X1NB82_9ACTN</name>
<reference evidence="2" key="1">
    <citation type="submission" date="2021-11" db="EMBL/GenBank/DDBJ databases">
        <title>Streptomyces corallinus and Kineosporia corallina sp. nov., two new coral-derived marine actinobacteria.</title>
        <authorList>
            <person name="Buangrab K."/>
            <person name="Sutthacheep M."/>
            <person name="Yeemin T."/>
            <person name="Harunari E."/>
            <person name="Igarashi Y."/>
            <person name="Sripreechasak P."/>
            <person name="Kanchanasin P."/>
            <person name="Tanasupawat S."/>
            <person name="Phongsopitanun W."/>
        </authorList>
    </citation>
    <scope>NUCLEOTIDE SEQUENCE</scope>
    <source>
        <strain evidence="2">JCM 31032</strain>
    </source>
</reference>
<gene>
    <name evidence="2" type="ORF">LR394_08385</name>
</gene>
<evidence type="ECO:0000313" key="3">
    <source>
        <dbReference type="Proteomes" id="UP001138997"/>
    </source>
</evidence>
<keyword evidence="1" id="KW-0812">Transmembrane</keyword>
<keyword evidence="1" id="KW-1133">Transmembrane helix</keyword>
<dbReference type="Proteomes" id="UP001138997">
    <property type="component" value="Unassembled WGS sequence"/>
</dbReference>
<comment type="caution">
    <text evidence="2">The sequence shown here is derived from an EMBL/GenBank/DDBJ whole genome shotgun (WGS) entry which is preliminary data.</text>
</comment>
<protein>
    <submittedName>
        <fullName evidence="2">Uncharacterized protein</fullName>
    </submittedName>
</protein>
<feature type="transmembrane region" description="Helical" evidence="1">
    <location>
        <begin position="6"/>
        <end position="39"/>
    </location>
</feature>